<name>A0ABV4ZRU9_9ACTN</name>
<keyword evidence="2" id="KW-1185">Reference proteome</keyword>
<sequence length="702" mass="75955">MPGYEQLYHLKLGHLETAAEDWNTLASRLAELSGQAERDFLTKVEPLDWRGETADVAKPFLTLTGRRFQYAYRTALAVHEVLSGLLEDQRQARNDLIALDAVAADLSLGIHSNGTVYSRLNGAHTDEQLEQLERWTGSRGPSPQQGQQADVEYLVGRIEEILARSAAADATASRALRDLAGEEGEGFAIPPVTDMKSAARAQGLEDAAELAQLHRSGDYLTPEGLARANEILAAQQDNEYFAVALTTSLGADGVLDLWSNLVLVDPYREPTEEYARAVEEAREALGATLGTATRAGGPGMATWQADVLDGLDQLHGPEHGGALLGAQIMSDLMRHGEWDADYLTAYGDRLVAIEKRSGDAMHWVPPTTSTLPGLEFRYDPATGFLRALDNNPDASYAFFSSTHPVDNTAYFLQERAYAPNLSEETEAGGSAAREAVMDALLAATSGRGSDEPSPLSSEHTAEQLRLFNRIMEVSAATGNDFDAGFREGMARLLGEYRAEVFDTASNHSGSRTPLDAGHLSEISNQVSRSPDAYDILHVLMAAEYAERISSDTTGDMAFVLGGIGQAVGFLENGRFEALEIDSDDSMWSDRWTYRSIGNIAEKIPYAGGILRSSIEIFGSQWVQWSGGQTEESAAEYREGYYAGENVFLGGLAEQWVTSQPNPPDGWTREDTLVAAEQALRVGAHNGHTGAVAVKGGNPWGSS</sequence>
<reference evidence="1 2" key="1">
    <citation type="submission" date="2024-09" db="EMBL/GenBank/DDBJ databases">
        <title>Draft genome sequence of multifaceted antimicrobials producing Streptomyces sp. strain FH1.</title>
        <authorList>
            <person name="Hassan F."/>
            <person name="Ali H."/>
            <person name="Hassan N."/>
            <person name="Nawaz A."/>
        </authorList>
    </citation>
    <scope>NUCLEOTIDE SEQUENCE [LARGE SCALE GENOMIC DNA]</scope>
    <source>
        <strain evidence="1 2">FH1</strain>
    </source>
</reference>
<dbReference type="RefSeq" id="WP_375064964.1">
    <property type="nucleotide sequence ID" value="NZ_JBHGBT010000022.1"/>
</dbReference>
<organism evidence="1 2">
    <name type="scientific">Streptomyces carpaticus</name>
    <dbReference type="NCBI Taxonomy" id="285558"/>
    <lineage>
        <taxon>Bacteria</taxon>
        <taxon>Bacillati</taxon>
        <taxon>Actinomycetota</taxon>
        <taxon>Actinomycetes</taxon>
        <taxon>Kitasatosporales</taxon>
        <taxon>Streptomycetaceae</taxon>
        <taxon>Streptomyces</taxon>
    </lineage>
</organism>
<gene>
    <name evidence="1" type="ORF">ACE11A_21115</name>
</gene>
<proteinExistence type="predicted"/>
<comment type="caution">
    <text evidence="1">The sequence shown here is derived from an EMBL/GenBank/DDBJ whole genome shotgun (WGS) entry which is preliminary data.</text>
</comment>
<evidence type="ECO:0000313" key="1">
    <source>
        <dbReference type="EMBL" id="MFB4196846.1"/>
    </source>
</evidence>
<dbReference type="EMBL" id="JBHGBT010000022">
    <property type="protein sequence ID" value="MFB4196846.1"/>
    <property type="molecule type" value="Genomic_DNA"/>
</dbReference>
<protein>
    <submittedName>
        <fullName evidence="1">Uncharacterized protein</fullName>
    </submittedName>
</protein>
<evidence type="ECO:0000313" key="2">
    <source>
        <dbReference type="Proteomes" id="UP001577267"/>
    </source>
</evidence>
<dbReference type="Proteomes" id="UP001577267">
    <property type="component" value="Unassembled WGS sequence"/>
</dbReference>
<accession>A0ABV4ZRU9</accession>